<evidence type="ECO:0000259" key="1">
    <source>
        <dbReference type="PROSITE" id="PS50994"/>
    </source>
</evidence>
<dbReference type="GeneID" id="134284093"/>
<dbReference type="SUPFAM" id="SSF56672">
    <property type="entry name" value="DNA/RNA polymerases"/>
    <property type="match status" value="1"/>
</dbReference>
<sequence>MFHQVLIRPEDRHAQRFLWRDSPSLPIQVFVMDVATFGSSCSPCSLQFVKNLNAEEQADEFPKAAEAVKTSHYVDDYLDSVDTVDEAVQLAEDVKTVHARGGFEIRHWLSNSSEVIERIGECSSESSKCFLKDKCSGTERILGMTWQPTEDVLSFSIQLRANLQSLITEAVVPTKREALSLVMSVFDPLGLVAVVLVHGKVLLQDVWRAGVDWDETIPTNLLVRWKEWIQTLKQLEVIRIPRCYFSGYGQQSYDSLELHIFVDASESAYAACAYFRVVDYGVVRCCLVTAKTKVSPLKPLSIPRLELQAAVMGARLMKSVISNHTLKIHRKVLWSDSTTVLSWLRSDPRRHTQFVGFRIGEILETTDVEDWRWVPTKCNVADEATKWGTGPNIESNSRWFKGPKFLYEQEDYWPRRELPLIESTEELRIVNVQAHVSVDQVVNFQRFSKWERLLRTFAFVRRFYENCQRRTRNAPTYSTSHFSSEELKNAEFAVWRLVQLETYPDEFGLLLRNCHIQPAQQQKVKKSSPLYTKAPMIGEGGLIRMERRMRHAEWISNDVQFPVILPKTNYVTFLLVDWYHRKFRHANGETVANEVVQKYSIPALRVLVRSVRARCNWCRVYRAKPQTPPMGPLPAVRLTPYVRPFSFVGLDYFGPITVRIGRSNAKRWVALFTCLTVRAIHLELTMSLSTEACKLAIRRFIARRGAPTEIYSDQGTNFQGASRELQEEIAVINDSLAGTFTNATTQWKFNPPYAPHKGRPWERLVRSVKAALNSTGVSRNPDDETLMTVLAEVEGMVNTRPLTYMALENPEQEALTPNHFLLLSSSGVHQPAVSAADPRMALRSNWNLARSMLDRFWARWIQEYLPVISRQTKWFGNVRTLEVGDLVIIVQDNIRNSWTRGKVVRVYPGKDGRVRKADIQTSAGIVQRPTTLLAVLHVQEPDQCIAEETSCNTGGGVLATREHRFPAGIDIGRVTDPVTDNYNEMIGDKGKRQTLRTN</sequence>
<dbReference type="SUPFAM" id="SSF53098">
    <property type="entry name" value="Ribonuclease H-like"/>
    <property type="match status" value="1"/>
</dbReference>
<name>A0ABM1ZGD2_AEDAL</name>
<dbReference type="Gene3D" id="3.30.420.10">
    <property type="entry name" value="Ribonuclease H-like superfamily/Ribonuclease H"/>
    <property type="match status" value="1"/>
</dbReference>
<proteinExistence type="predicted"/>
<reference evidence="2" key="2">
    <citation type="submission" date="2025-05" db="UniProtKB">
        <authorList>
            <consortium name="EnsemblMetazoa"/>
        </authorList>
    </citation>
    <scope>IDENTIFICATION</scope>
    <source>
        <strain evidence="2">Foshan</strain>
    </source>
</reference>
<organism evidence="2 3">
    <name type="scientific">Aedes albopictus</name>
    <name type="common">Asian tiger mosquito</name>
    <name type="synonym">Stegomyia albopicta</name>
    <dbReference type="NCBI Taxonomy" id="7160"/>
    <lineage>
        <taxon>Eukaryota</taxon>
        <taxon>Metazoa</taxon>
        <taxon>Ecdysozoa</taxon>
        <taxon>Arthropoda</taxon>
        <taxon>Hexapoda</taxon>
        <taxon>Insecta</taxon>
        <taxon>Pterygota</taxon>
        <taxon>Neoptera</taxon>
        <taxon>Endopterygota</taxon>
        <taxon>Diptera</taxon>
        <taxon>Nematocera</taxon>
        <taxon>Culicoidea</taxon>
        <taxon>Culicidae</taxon>
        <taxon>Culicinae</taxon>
        <taxon>Aedini</taxon>
        <taxon>Aedes</taxon>
        <taxon>Stegomyia</taxon>
    </lineage>
</organism>
<dbReference type="InterPro" id="IPR036397">
    <property type="entry name" value="RNaseH_sf"/>
</dbReference>
<reference evidence="3" key="1">
    <citation type="journal article" date="2015" name="Proc. Natl. Acad. Sci. U.S.A.">
        <title>Genome sequence of the Asian Tiger mosquito, Aedes albopictus, reveals insights into its biology, genetics, and evolution.</title>
        <authorList>
            <person name="Chen X.G."/>
            <person name="Jiang X."/>
            <person name="Gu J."/>
            <person name="Xu M."/>
            <person name="Wu Y."/>
            <person name="Deng Y."/>
            <person name="Zhang C."/>
            <person name="Bonizzoni M."/>
            <person name="Dermauw W."/>
            <person name="Vontas J."/>
            <person name="Armbruster P."/>
            <person name="Huang X."/>
            <person name="Yang Y."/>
            <person name="Zhang H."/>
            <person name="He W."/>
            <person name="Peng H."/>
            <person name="Liu Y."/>
            <person name="Wu K."/>
            <person name="Chen J."/>
            <person name="Lirakis M."/>
            <person name="Topalis P."/>
            <person name="Van Leeuwen T."/>
            <person name="Hall A.B."/>
            <person name="Jiang X."/>
            <person name="Thorpe C."/>
            <person name="Mueller R.L."/>
            <person name="Sun C."/>
            <person name="Waterhouse R.M."/>
            <person name="Yan G."/>
            <person name="Tu Z.J."/>
            <person name="Fang X."/>
            <person name="James A.A."/>
        </authorList>
    </citation>
    <scope>NUCLEOTIDE SEQUENCE [LARGE SCALE GENOMIC DNA]</scope>
    <source>
        <strain evidence="3">Foshan</strain>
    </source>
</reference>
<dbReference type="Proteomes" id="UP000069940">
    <property type="component" value="Unassembled WGS sequence"/>
</dbReference>
<dbReference type="InterPro" id="IPR012337">
    <property type="entry name" value="RNaseH-like_sf"/>
</dbReference>
<dbReference type="Pfam" id="PF18701">
    <property type="entry name" value="DUF5641"/>
    <property type="match status" value="1"/>
</dbReference>
<dbReference type="EnsemblMetazoa" id="AALFPA23_018193.R26721">
    <property type="protein sequence ID" value="AALFPA23_018193.P26721"/>
    <property type="gene ID" value="AALFPA23_018193"/>
</dbReference>
<dbReference type="PROSITE" id="PS50994">
    <property type="entry name" value="INTEGRASE"/>
    <property type="match status" value="1"/>
</dbReference>
<keyword evidence="3" id="KW-1185">Reference proteome</keyword>
<dbReference type="InterPro" id="IPR040676">
    <property type="entry name" value="DUF5641"/>
</dbReference>
<evidence type="ECO:0000313" key="3">
    <source>
        <dbReference type="Proteomes" id="UP000069940"/>
    </source>
</evidence>
<accession>A0ABM1ZGD2</accession>
<dbReference type="RefSeq" id="XP_062698362.1">
    <property type="nucleotide sequence ID" value="XM_062842378.1"/>
</dbReference>
<evidence type="ECO:0000313" key="2">
    <source>
        <dbReference type="EnsemblMetazoa" id="AALFPA23_018193.P26721"/>
    </source>
</evidence>
<feature type="domain" description="Integrase catalytic" evidence="1">
    <location>
        <begin position="640"/>
        <end position="818"/>
    </location>
</feature>
<dbReference type="InterPro" id="IPR043502">
    <property type="entry name" value="DNA/RNA_pol_sf"/>
</dbReference>
<dbReference type="InterPro" id="IPR001584">
    <property type="entry name" value="Integrase_cat-core"/>
</dbReference>
<dbReference type="Pfam" id="PF05380">
    <property type="entry name" value="Peptidase_A17"/>
    <property type="match status" value="1"/>
</dbReference>
<protein>
    <recommendedName>
        <fullName evidence="1">Integrase catalytic domain-containing protein</fullName>
    </recommendedName>
</protein>
<dbReference type="InterPro" id="IPR008042">
    <property type="entry name" value="Retrotrans_Pao"/>
</dbReference>
<dbReference type="PANTHER" id="PTHR47331">
    <property type="entry name" value="PHD-TYPE DOMAIN-CONTAINING PROTEIN"/>
    <property type="match status" value="1"/>
</dbReference>